<organism evidence="3 4">
    <name type="scientific">Ideonella paludis</name>
    <dbReference type="NCBI Taxonomy" id="1233411"/>
    <lineage>
        <taxon>Bacteria</taxon>
        <taxon>Pseudomonadati</taxon>
        <taxon>Pseudomonadota</taxon>
        <taxon>Betaproteobacteria</taxon>
        <taxon>Burkholderiales</taxon>
        <taxon>Sphaerotilaceae</taxon>
        <taxon>Ideonella</taxon>
    </lineage>
</organism>
<comment type="caution">
    <text evidence="3">The sequence shown here is derived from an EMBL/GenBank/DDBJ whole genome shotgun (WGS) entry which is preliminary data.</text>
</comment>
<dbReference type="PANTHER" id="PTHR12227">
    <property type="entry name" value="GLYCERATE KINASE"/>
    <property type="match status" value="1"/>
</dbReference>
<dbReference type="SUPFAM" id="SSF82544">
    <property type="entry name" value="GckA/TtuD-like"/>
    <property type="match status" value="1"/>
</dbReference>
<evidence type="ECO:0000313" key="4">
    <source>
        <dbReference type="Proteomes" id="UP000672097"/>
    </source>
</evidence>
<dbReference type="PANTHER" id="PTHR12227:SF0">
    <property type="entry name" value="GLYCERATE KINASE"/>
    <property type="match status" value="1"/>
</dbReference>
<evidence type="ECO:0000259" key="2">
    <source>
        <dbReference type="Pfam" id="PF13660"/>
    </source>
</evidence>
<feature type="domain" description="MOFRL" evidence="1">
    <location>
        <begin position="334"/>
        <end position="445"/>
    </location>
</feature>
<dbReference type="GO" id="GO:0016301">
    <property type="term" value="F:kinase activity"/>
    <property type="evidence" value="ECO:0007669"/>
    <property type="project" value="UniProtKB-KW"/>
</dbReference>
<dbReference type="Gene3D" id="3.40.1480.10">
    <property type="entry name" value="MOFRL domain"/>
    <property type="match status" value="1"/>
</dbReference>
<dbReference type="Gene3D" id="3.40.50.10180">
    <property type="entry name" value="Glycerate kinase, MOFRL-like N-terminal domain"/>
    <property type="match status" value="1"/>
</dbReference>
<keyword evidence="3" id="KW-0808">Transferase</keyword>
<evidence type="ECO:0000313" key="3">
    <source>
        <dbReference type="EMBL" id="MBQ0934259.1"/>
    </source>
</evidence>
<dbReference type="InterPro" id="IPR025286">
    <property type="entry name" value="MOFRL_assoc_dom"/>
</dbReference>
<feature type="domain" description="MOFRL-associated" evidence="2">
    <location>
        <begin position="13"/>
        <end position="251"/>
    </location>
</feature>
<dbReference type="EMBL" id="JAGQDG010000001">
    <property type="protein sequence ID" value="MBQ0934259.1"/>
    <property type="molecule type" value="Genomic_DNA"/>
</dbReference>
<reference evidence="3 4" key="1">
    <citation type="submission" date="2021-04" db="EMBL/GenBank/DDBJ databases">
        <title>The genome sequence of type strain Ideonella paludis KCTC 32238.</title>
        <authorList>
            <person name="Liu Y."/>
        </authorList>
    </citation>
    <scope>NUCLEOTIDE SEQUENCE [LARGE SCALE GENOMIC DNA]</scope>
    <source>
        <strain evidence="3 4">KCTC 32238</strain>
    </source>
</reference>
<accession>A0ABS5DT53</accession>
<proteinExistence type="predicted"/>
<evidence type="ECO:0000259" key="1">
    <source>
        <dbReference type="Pfam" id="PF05161"/>
    </source>
</evidence>
<dbReference type="InterPro" id="IPR038614">
    <property type="entry name" value="GK_N_sf"/>
</dbReference>
<name>A0ABS5DT53_9BURK</name>
<dbReference type="Pfam" id="PF13660">
    <property type="entry name" value="DUF4147"/>
    <property type="match status" value="1"/>
</dbReference>
<dbReference type="Proteomes" id="UP000672097">
    <property type="component" value="Unassembled WGS sequence"/>
</dbReference>
<gene>
    <name evidence="3" type="ORF">KAK11_02885</name>
</gene>
<protein>
    <submittedName>
        <fullName evidence="3">Glycerate kinase</fullName>
    </submittedName>
</protein>
<keyword evidence="4" id="KW-1185">Reference proteome</keyword>
<keyword evidence="3" id="KW-0418">Kinase</keyword>
<dbReference type="Pfam" id="PF05161">
    <property type="entry name" value="MOFRL"/>
    <property type="match status" value="1"/>
</dbReference>
<dbReference type="RefSeq" id="WP_210805943.1">
    <property type="nucleotide sequence ID" value="NZ_JAGQDG010000001.1"/>
</dbReference>
<dbReference type="InterPro" id="IPR039760">
    <property type="entry name" value="MOFRL_protein"/>
</dbReference>
<dbReference type="InterPro" id="IPR007835">
    <property type="entry name" value="MOFRL"/>
</dbReference>
<sequence length="452" mass="46866">MTLPAHHSPPTLLRQLYDVAVQRALPAHNTAAWLPVPPAPGVGRTLVLGAGKAAGAMAQAVEALWPEHCRRHGVPGALLSGLVVTRYGHTPPRPSGVAQAIEVVEAAHPLPDAAGLAAAQRILGLTTGLSEHDVVLCLISGGGSALLTLPCEGLSLEDKQRINRQLLASGADITQMNTVRKHLSAIKGGRLAAACHPARVVTLAISDVPGDEPSVIASGPTVADASTCADALRILQQHKIDIPEAVRAALQSGQLETPKPGDARLQHAGQTSPVHLIATPQQSLEAAAEAARAMGLRAYILSDEIEGESREVGKVHAALARSAAAGRNAFEPPCVILSGGETTVTLRQREPGQAKGRGGRAGEFCLGLAQALQGHPRIWALAADTDGIDGVEDNAGALVHPDTLARAQAQGLRLTDHLARNDAYGYFAALGDLVVTGPTHTNVNDFRALLVL</sequence>
<dbReference type="InterPro" id="IPR037035">
    <property type="entry name" value="GK-like_C_sf"/>
</dbReference>